<keyword evidence="1" id="KW-0472">Membrane</keyword>
<keyword evidence="1" id="KW-0812">Transmembrane</keyword>
<dbReference type="Proteomes" id="UP000177610">
    <property type="component" value="Unassembled WGS sequence"/>
</dbReference>
<evidence type="ECO:0000256" key="1">
    <source>
        <dbReference type="SAM" id="Phobius"/>
    </source>
</evidence>
<comment type="caution">
    <text evidence="2">The sequence shown here is derived from an EMBL/GenBank/DDBJ whole genome shotgun (WGS) entry which is preliminary data.</text>
</comment>
<dbReference type="STRING" id="1817821.A2717_04645"/>
<keyword evidence="1" id="KW-1133">Transmembrane helix</keyword>
<evidence type="ECO:0000313" key="3">
    <source>
        <dbReference type="Proteomes" id="UP000177610"/>
    </source>
</evidence>
<dbReference type="EMBL" id="MFEH01000004">
    <property type="protein sequence ID" value="OGE73891.1"/>
    <property type="molecule type" value="Genomic_DNA"/>
</dbReference>
<reference evidence="2 3" key="1">
    <citation type="journal article" date="2016" name="Nat. Commun.">
        <title>Thousands of microbial genomes shed light on interconnected biogeochemical processes in an aquifer system.</title>
        <authorList>
            <person name="Anantharaman K."/>
            <person name="Brown C.T."/>
            <person name="Hug L.A."/>
            <person name="Sharon I."/>
            <person name="Castelle C.J."/>
            <person name="Probst A.J."/>
            <person name="Thomas B.C."/>
            <person name="Singh A."/>
            <person name="Wilkins M.J."/>
            <person name="Karaoz U."/>
            <person name="Brodie E.L."/>
            <person name="Williams K.H."/>
            <person name="Hubbard S.S."/>
            <person name="Banfield J.F."/>
        </authorList>
    </citation>
    <scope>NUCLEOTIDE SEQUENCE [LARGE SCALE GENOMIC DNA]</scope>
</reference>
<proteinExistence type="predicted"/>
<organism evidence="2 3">
    <name type="scientific">Candidatus Doudnabacteria bacterium RIFCSPHIGHO2_01_FULL_41_86</name>
    <dbReference type="NCBI Taxonomy" id="1817821"/>
    <lineage>
        <taxon>Bacteria</taxon>
        <taxon>Candidatus Doudnaibacteriota</taxon>
    </lineage>
</organism>
<accession>A0A1F5N872</accession>
<dbReference type="AlphaFoldDB" id="A0A1F5N872"/>
<evidence type="ECO:0000313" key="2">
    <source>
        <dbReference type="EMBL" id="OGE73891.1"/>
    </source>
</evidence>
<gene>
    <name evidence="2" type="ORF">A2717_04645</name>
</gene>
<sequence length="155" mass="18201">MFMRPLSFPSSPSKGFMVTFGPLTLVFTVMLLAGWPEVESRSGVDWEVAEQAFRVHVRCPTDAELLVIRDRWESETYRFVAFCWYGEGENETFQVTREFNDGNLLTKRYVRKDTLYNPKEMDEIAEWGSRLKELYEEDTKNDFETPLHPDGRNLI</sequence>
<name>A0A1F5N872_9BACT</name>
<protein>
    <submittedName>
        <fullName evidence="2">Uncharacterized protein</fullName>
    </submittedName>
</protein>
<feature type="transmembrane region" description="Helical" evidence="1">
    <location>
        <begin position="15"/>
        <end position="35"/>
    </location>
</feature>